<dbReference type="AlphaFoldDB" id="A0A6C0CPY7"/>
<name>A0A6C0CPY7_9ZZZZ</name>
<evidence type="ECO:0000313" key="2">
    <source>
        <dbReference type="EMBL" id="QHT06906.1"/>
    </source>
</evidence>
<dbReference type="EMBL" id="MN739478">
    <property type="protein sequence ID" value="QHT06906.1"/>
    <property type="molecule type" value="Genomic_DNA"/>
</dbReference>
<feature type="compositionally biased region" description="Polar residues" evidence="1">
    <location>
        <begin position="424"/>
        <end position="442"/>
    </location>
</feature>
<feature type="region of interest" description="Disordered" evidence="1">
    <location>
        <begin position="412"/>
        <end position="526"/>
    </location>
</feature>
<feature type="compositionally biased region" description="Basic residues" evidence="1">
    <location>
        <begin position="338"/>
        <end position="347"/>
    </location>
</feature>
<accession>A0A6C0CPY7</accession>
<feature type="compositionally biased region" description="Polar residues" evidence="1">
    <location>
        <begin position="510"/>
        <end position="526"/>
    </location>
</feature>
<feature type="compositionally biased region" description="Basic and acidic residues" evidence="1">
    <location>
        <begin position="367"/>
        <end position="376"/>
    </location>
</feature>
<feature type="compositionally biased region" description="Polar residues" evidence="1">
    <location>
        <begin position="356"/>
        <end position="366"/>
    </location>
</feature>
<feature type="compositionally biased region" description="Polar residues" evidence="1">
    <location>
        <begin position="324"/>
        <end position="337"/>
    </location>
</feature>
<organism evidence="2">
    <name type="scientific">viral metagenome</name>
    <dbReference type="NCBI Taxonomy" id="1070528"/>
    <lineage>
        <taxon>unclassified sequences</taxon>
        <taxon>metagenomes</taxon>
        <taxon>organismal metagenomes</taxon>
    </lineage>
</organism>
<sequence>MRKYRNFKRCKNKHLILNTLNGKCIKLDPRLKMLMHLYYTHDVTFFTHELPSWPKKYLMRFLSFLEETYDDYLNILKSLKNGTYVNNNYGDKGVDKPYRGSDEPYIGPYGGGGGGYNGPYGGGGGGGGYNGPYSGGGGGGGGISPYGIRSHGRGVNRPYGEGGNSDAGRGVRPYGQDLENVVRHPFHHVAPPRYPNVLEGRIPFPHEQRVGNNNNGQYVLRRPIHHVMPPHQPDMLEGRIPLPDEQRVRHLHRAHTPLPQRAQQPRYNIIAPQLNEPMINLDRFDENQVLRPLIKESRERRDNSLIRQPPSTDWMLKSVHQRHNLSQQPRSQISSGHRISHTSRPKSRVSLPHKISYSSPQHTFSNETERKRVGISHTRELPSTDWMKKYSTPQRNEVSVKKNRPKSYKISYKPTMESLEETTEPSSFYTTPPHQETISSHTMYDPLSIPTSFSSEIEHRHSRSREIPVRSSIKQESTREHEDFPFLDLVQGGVSTNENTNTRESETSTFYSIPESSDVADTNKPS</sequence>
<feature type="compositionally biased region" description="Basic and acidic residues" evidence="1">
    <location>
        <begin position="456"/>
        <end position="468"/>
    </location>
</feature>
<protein>
    <submittedName>
        <fullName evidence="2">Uncharacterized protein</fullName>
    </submittedName>
</protein>
<feature type="region of interest" description="Disordered" evidence="1">
    <location>
        <begin position="320"/>
        <end position="376"/>
    </location>
</feature>
<evidence type="ECO:0000256" key="1">
    <source>
        <dbReference type="SAM" id="MobiDB-lite"/>
    </source>
</evidence>
<proteinExistence type="predicted"/>
<reference evidence="2" key="1">
    <citation type="journal article" date="2020" name="Nature">
        <title>Giant virus diversity and host interactions through global metagenomics.</title>
        <authorList>
            <person name="Schulz F."/>
            <person name="Roux S."/>
            <person name="Paez-Espino D."/>
            <person name="Jungbluth S."/>
            <person name="Walsh D.A."/>
            <person name="Denef V.J."/>
            <person name="McMahon K.D."/>
            <person name="Konstantinidis K.T."/>
            <person name="Eloe-Fadrosh E.A."/>
            <person name="Kyrpides N.C."/>
            <person name="Woyke T."/>
        </authorList>
    </citation>
    <scope>NUCLEOTIDE SEQUENCE</scope>
    <source>
        <strain evidence="2">GVMAG-M-3300021473-15</strain>
    </source>
</reference>